<name>A0ABP8YJX2_9MICO</name>
<keyword evidence="1" id="KW-0472">Membrane</keyword>
<keyword evidence="1" id="KW-1133">Transmembrane helix</keyword>
<feature type="transmembrane region" description="Helical" evidence="1">
    <location>
        <begin position="46"/>
        <end position="69"/>
    </location>
</feature>
<dbReference type="EMBL" id="BAABID010000010">
    <property type="protein sequence ID" value="GAA4730979.1"/>
    <property type="molecule type" value="Genomic_DNA"/>
</dbReference>
<gene>
    <name evidence="2" type="ORF">GCM10023216_23620</name>
</gene>
<accession>A0ABP8YJX2</accession>
<evidence type="ECO:0008006" key="4">
    <source>
        <dbReference type="Google" id="ProtNLM"/>
    </source>
</evidence>
<proteinExistence type="predicted"/>
<evidence type="ECO:0000313" key="3">
    <source>
        <dbReference type="Proteomes" id="UP001500956"/>
    </source>
</evidence>
<keyword evidence="3" id="KW-1185">Reference proteome</keyword>
<feature type="transmembrane region" description="Helical" evidence="1">
    <location>
        <begin position="120"/>
        <end position="142"/>
    </location>
</feature>
<sequence length="269" mass="27839">MAPPEPAHAPDPAVEVITMTATTVTRTGPRADRAGTRAARRHFTRALILTGIWFWGFWAALVVGVPLAVDRWGGEMAGLTYDTAGNPARWVGFAVGIILTAAALRMHVAAGGTRRAFVDGATRAAAVVGVAYGVLTVVLVLAEEQLYAGLDRGWQGSATTVDLDSVGGVLVSVGAETLVLVTYLLAGVGVVTGYRRFGASRGTLLVVPLLVPCTLVDAATRTGVAGIPWRGGYDDVTTGALLGVGGSLVVAAATYLLIIRLLRSVPLRP</sequence>
<organism evidence="2 3">
    <name type="scientific">Isoptericola chiayiensis</name>
    <dbReference type="NCBI Taxonomy" id="579446"/>
    <lineage>
        <taxon>Bacteria</taxon>
        <taxon>Bacillati</taxon>
        <taxon>Actinomycetota</taxon>
        <taxon>Actinomycetes</taxon>
        <taxon>Micrococcales</taxon>
        <taxon>Promicromonosporaceae</taxon>
        <taxon>Isoptericola</taxon>
    </lineage>
</organism>
<comment type="caution">
    <text evidence="2">The sequence shown here is derived from an EMBL/GenBank/DDBJ whole genome shotgun (WGS) entry which is preliminary data.</text>
</comment>
<feature type="transmembrane region" description="Helical" evidence="1">
    <location>
        <begin position="89"/>
        <end position="108"/>
    </location>
</feature>
<dbReference type="Proteomes" id="UP001500956">
    <property type="component" value="Unassembled WGS sequence"/>
</dbReference>
<keyword evidence="1" id="KW-0812">Transmembrane</keyword>
<evidence type="ECO:0000256" key="1">
    <source>
        <dbReference type="SAM" id="Phobius"/>
    </source>
</evidence>
<protein>
    <recommendedName>
        <fullName evidence="4">Integral membrane protein</fullName>
    </recommendedName>
</protein>
<feature type="transmembrane region" description="Helical" evidence="1">
    <location>
        <begin position="240"/>
        <end position="262"/>
    </location>
</feature>
<feature type="transmembrane region" description="Helical" evidence="1">
    <location>
        <begin position="169"/>
        <end position="191"/>
    </location>
</feature>
<reference evidence="3" key="1">
    <citation type="journal article" date="2019" name="Int. J. Syst. Evol. Microbiol.">
        <title>The Global Catalogue of Microorganisms (GCM) 10K type strain sequencing project: providing services to taxonomists for standard genome sequencing and annotation.</title>
        <authorList>
            <consortium name="The Broad Institute Genomics Platform"/>
            <consortium name="The Broad Institute Genome Sequencing Center for Infectious Disease"/>
            <person name="Wu L."/>
            <person name="Ma J."/>
        </authorList>
    </citation>
    <scope>NUCLEOTIDE SEQUENCE [LARGE SCALE GENOMIC DNA]</scope>
    <source>
        <strain evidence="3">JCM 18063</strain>
    </source>
</reference>
<evidence type="ECO:0000313" key="2">
    <source>
        <dbReference type="EMBL" id="GAA4730979.1"/>
    </source>
</evidence>
<feature type="transmembrane region" description="Helical" evidence="1">
    <location>
        <begin position="203"/>
        <end position="220"/>
    </location>
</feature>